<dbReference type="InterPro" id="IPR036890">
    <property type="entry name" value="HATPase_C_sf"/>
</dbReference>
<feature type="transmembrane region" description="Helical" evidence="7">
    <location>
        <begin position="49"/>
        <end position="71"/>
    </location>
</feature>
<comment type="caution">
    <text evidence="10">The sequence shown here is derived from an EMBL/GenBank/DDBJ whole genome shotgun (WGS) entry which is preliminary data.</text>
</comment>
<evidence type="ECO:0000259" key="8">
    <source>
        <dbReference type="PROSITE" id="PS50109"/>
    </source>
</evidence>
<comment type="catalytic activity">
    <reaction evidence="1">
        <text>ATP + protein L-histidine = ADP + protein N-phospho-L-histidine.</text>
        <dbReference type="EC" id="2.7.13.3"/>
    </reaction>
</comment>
<dbReference type="PROSITE" id="PS50112">
    <property type="entry name" value="PAS"/>
    <property type="match status" value="1"/>
</dbReference>
<feature type="domain" description="PAS" evidence="9">
    <location>
        <begin position="207"/>
        <end position="251"/>
    </location>
</feature>
<dbReference type="Gene3D" id="3.30.450.20">
    <property type="entry name" value="PAS domain"/>
    <property type="match status" value="1"/>
</dbReference>
<keyword evidence="4" id="KW-0808">Transferase</keyword>
<dbReference type="Proteomes" id="UP000177629">
    <property type="component" value="Unassembled WGS sequence"/>
</dbReference>
<dbReference type="Gene3D" id="1.10.287.130">
    <property type="match status" value="1"/>
</dbReference>
<evidence type="ECO:0000256" key="4">
    <source>
        <dbReference type="ARBA" id="ARBA00022679"/>
    </source>
</evidence>
<dbReference type="InterPro" id="IPR004358">
    <property type="entry name" value="Sig_transdc_His_kin-like_C"/>
</dbReference>
<evidence type="ECO:0000256" key="3">
    <source>
        <dbReference type="ARBA" id="ARBA00022553"/>
    </source>
</evidence>
<keyword evidence="6" id="KW-0902">Two-component regulatory system</keyword>
<dbReference type="PANTHER" id="PTHR43711:SF1">
    <property type="entry name" value="HISTIDINE KINASE 1"/>
    <property type="match status" value="1"/>
</dbReference>
<gene>
    <name evidence="10" type="ORF">A2806_03325</name>
</gene>
<dbReference type="InterPro" id="IPR005467">
    <property type="entry name" value="His_kinase_dom"/>
</dbReference>
<dbReference type="AlphaFoldDB" id="A0A1G2PH78"/>
<evidence type="ECO:0000259" key="9">
    <source>
        <dbReference type="PROSITE" id="PS50112"/>
    </source>
</evidence>
<dbReference type="CDD" id="cd00075">
    <property type="entry name" value="HATPase"/>
    <property type="match status" value="1"/>
</dbReference>
<dbReference type="SMART" id="SM00091">
    <property type="entry name" value="PAS"/>
    <property type="match status" value="1"/>
</dbReference>
<keyword evidence="3" id="KW-0597">Phosphoprotein</keyword>
<feature type="transmembrane region" description="Helical" evidence="7">
    <location>
        <begin position="107"/>
        <end position="124"/>
    </location>
</feature>
<evidence type="ECO:0000256" key="1">
    <source>
        <dbReference type="ARBA" id="ARBA00000085"/>
    </source>
</evidence>
<evidence type="ECO:0000256" key="2">
    <source>
        <dbReference type="ARBA" id="ARBA00012438"/>
    </source>
</evidence>
<keyword evidence="5" id="KW-0418">Kinase</keyword>
<feature type="transmembrane region" description="Helical" evidence="7">
    <location>
        <begin position="83"/>
        <end position="101"/>
    </location>
</feature>
<name>A0A1G2PH78_9BACT</name>
<dbReference type="EMBL" id="MHSS01000015">
    <property type="protein sequence ID" value="OHA47623.1"/>
    <property type="molecule type" value="Genomic_DNA"/>
</dbReference>
<feature type="transmembrane region" description="Helical" evidence="7">
    <location>
        <begin position="24"/>
        <end position="43"/>
    </location>
</feature>
<dbReference type="PANTHER" id="PTHR43711">
    <property type="entry name" value="TWO-COMPONENT HISTIDINE KINASE"/>
    <property type="match status" value="1"/>
</dbReference>
<dbReference type="PRINTS" id="PR00344">
    <property type="entry name" value="BCTRLSENSOR"/>
</dbReference>
<dbReference type="CDD" id="cd00082">
    <property type="entry name" value="HisKA"/>
    <property type="match status" value="1"/>
</dbReference>
<dbReference type="FunFam" id="3.30.565.10:FF:000006">
    <property type="entry name" value="Sensor histidine kinase WalK"/>
    <property type="match status" value="1"/>
</dbReference>
<accession>A0A1G2PH78</accession>
<feature type="transmembrane region" description="Helical" evidence="7">
    <location>
        <begin position="131"/>
        <end position="150"/>
    </location>
</feature>
<evidence type="ECO:0000313" key="10">
    <source>
        <dbReference type="EMBL" id="OHA47623.1"/>
    </source>
</evidence>
<evidence type="ECO:0000256" key="6">
    <source>
        <dbReference type="ARBA" id="ARBA00023012"/>
    </source>
</evidence>
<dbReference type="SUPFAM" id="SSF55785">
    <property type="entry name" value="PYP-like sensor domain (PAS domain)"/>
    <property type="match status" value="1"/>
</dbReference>
<dbReference type="PROSITE" id="PS50109">
    <property type="entry name" value="HIS_KIN"/>
    <property type="match status" value="1"/>
</dbReference>
<dbReference type="Gene3D" id="3.30.565.10">
    <property type="entry name" value="Histidine kinase-like ATPase, C-terminal domain"/>
    <property type="match status" value="1"/>
</dbReference>
<evidence type="ECO:0000256" key="5">
    <source>
        <dbReference type="ARBA" id="ARBA00022777"/>
    </source>
</evidence>
<evidence type="ECO:0000313" key="11">
    <source>
        <dbReference type="Proteomes" id="UP000177629"/>
    </source>
</evidence>
<dbReference type="InterPro" id="IPR036097">
    <property type="entry name" value="HisK_dim/P_sf"/>
</dbReference>
<reference evidence="10 11" key="1">
    <citation type="journal article" date="2016" name="Nat. Commun.">
        <title>Thousands of microbial genomes shed light on interconnected biogeochemical processes in an aquifer system.</title>
        <authorList>
            <person name="Anantharaman K."/>
            <person name="Brown C.T."/>
            <person name="Hug L.A."/>
            <person name="Sharon I."/>
            <person name="Castelle C.J."/>
            <person name="Probst A.J."/>
            <person name="Thomas B.C."/>
            <person name="Singh A."/>
            <person name="Wilkins M.J."/>
            <person name="Karaoz U."/>
            <person name="Brodie E.L."/>
            <person name="Williams K.H."/>
            <person name="Hubbard S.S."/>
            <person name="Banfield J.F."/>
        </authorList>
    </citation>
    <scope>NUCLEOTIDE SEQUENCE [LARGE SCALE GENOMIC DNA]</scope>
</reference>
<proteinExistence type="predicted"/>
<dbReference type="InterPro" id="IPR050736">
    <property type="entry name" value="Sensor_HK_Regulatory"/>
</dbReference>
<dbReference type="SMART" id="SM00388">
    <property type="entry name" value="HisKA"/>
    <property type="match status" value="1"/>
</dbReference>
<protein>
    <recommendedName>
        <fullName evidence="2">histidine kinase</fullName>
        <ecNumber evidence="2">2.7.13.3</ecNumber>
    </recommendedName>
</protein>
<sequence length="577" mass="63949">MATINRSKEQLQELQNDIAANIRLRIAIIVSYGVLFGLLHLLAVRQSPVSWAVLGAALVTTFIIWLLFIRFPISPDPERLADAYFWFLMADMVGVTIGLMLGGGFGINGVLIPLIYVVHGSLVFPSVIQRTVVFIVATGLYFAASAAEFAGIVKVDYVFPFLEDAAKDPGIFFTKLVITTVAIPILGFYTNIYANRLQIRRKELWRERDYLATILANLTAGIIVLGENQKIVYTNAIAARLLGEPKEIKIGADLSTIGLLSREQKLREEFLVLIQSVLDKKESRSATLSMGPLLVSVTPIPIPPPTITALRTILVLQDVTREKLLDALKSDFVTIAAHQLRTPLSTLKWTINELLNESFGSVAEEQAQALRNAFSTTENMIHLLGDLLESVRFEEGKFAYEFKPIVLEDLAQKVIADTTSLAKSRRVELSLALPTPPLPPIVCDPERINFVLTTFVDNAITYNHEGGKVQVILEAKPDEVIVEVQDNGIGIPQREQTMLFTKFFRASNAIRTEATGYGLGLYIARNIVEGHGGNMWMRSEEGKGSTFGFSLPLNPERLPRGPQELIAARLRIPMRPK</sequence>
<keyword evidence="7" id="KW-0812">Transmembrane</keyword>
<dbReference type="Pfam" id="PF02518">
    <property type="entry name" value="HATPase_c"/>
    <property type="match status" value="1"/>
</dbReference>
<dbReference type="InterPro" id="IPR035965">
    <property type="entry name" value="PAS-like_dom_sf"/>
</dbReference>
<dbReference type="EC" id="2.7.13.3" evidence="2"/>
<dbReference type="Pfam" id="PF00512">
    <property type="entry name" value="HisKA"/>
    <property type="match status" value="1"/>
</dbReference>
<feature type="domain" description="Histidine kinase" evidence="8">
    <location>
        <begin position="335"/>
        <end position="555"/>
    </location>
</feature>
<dbReference type="GO" id="GO:0000155">
    <property type="term" value="F:phosphorelay sensor kinase activity"/>
    <property type="evidence" value="ECO:0007669"/>
    <property type="project" value="InterPro"/>
</dbReference>
<dbReference type="SMART" id="SM00387">
    <property type="entry name" value="HATPase_c"/>
    <property type="match status" value="1"/>
</dbReference>
<dbReference type="InterPro" id="IPR000014">
    <property type="entry name" value="PAS"/>
</dbReference>
<dbReference type="SUPFAM" id="SSF55874">
    <property type="entry name" value="ATPase domain of HSP90 chaperone/DNA topoisomerase II/histidine kinase"/>
    <property type="match status" value="1"/>
</dbReference>
<organism evidence="10 11">
    <name type="scientific">Candidatus Terrybacteria bacterium RIFCSPHIGHO2_01_FULL_48_17</name>
    <dbReference type="NCBI Taxonomy" id="1802362"/>
    <lineage>
        <taxon>Bacteria</taxon>
        <taxon>Candidatus Terryibacteriota</taxon>
    </lineage>
</organism>
<dbReference type="STRING" id="1802362.A2806_03325"/>
<evidence type="ECO:0000256" key="7">
    <source>
        <dbReference type="SAM" id="Phobius"/>
    </source>
</evidence>
<keyword evidence="7" id="KW-1133">Transmembrane helix</keyword>
<keyword evidence="7" id="KW-0472">Membrane</keyword>
<dbReference type="SUPFAM" id="SSF47384">
    <property type="entry name" value="Homodimeric domain of signal transducing histidine kinase"/>
    <property type="match status" value="1"/>
</dbReference>
<feature type="transmembrane region" description="Helical" evidence="7">
    <location>
        <begin position="170"/>
        <end position="189"/>
    </location>
</feature>
<dbReference type="InterPro" id="IPR003661">
    <property type="entry name" value="HisK_dim/P_dom"/>
</dbReference>
<dbReference type="InterPro" id="IPR003594">
    <property type="entry name" value="HATPase_dom"/>
</dbReference>